<evidence type="ECO:0000256" key="3">
    <source>
        <dbReference type="ARBA" id="ARBA00023004"/>
    </source>
</evidence>
<dbReference type="PROSITE" id="PS51007">
    <property type="entry name" value="CYTC"/>
    <property type="match status" value="1"/>
</dbReference>
<dbReference type="Pfam" id="PF21419">
    <property type="entry name" value="RoxA-like_Cyt-c"/>
    <property type="match status" value="1"/>
</dbReference>
<keyword evidence="3 4" id="KW-0408">Iron</keyword>
<dbReference type="EMBL" id="CP036264">
    <property type="protein sequence ID" value="QEF98301.1"/>
    <property type="molecule type" value="Genomic_DNA"/>
</dbReference>
<reference evidence="6 7" key="1">
    <citation type="submission" date="2019-02" db="EMBL/GenBank/DDBJ databases">
        <title>Planctomycetal bacteria perform biofilm scaping via a novel small molecule.</title>
        <authorList>
            <person name="Jeske O."/>
            <person name="Boedeker C."/>
            <person name="Wiegand S."/>
            <person name="Breitling P."/>
            <person name="Kallscheuer N."/>
            <person name="Jogler M."/>
            <person name="Rohde M."/>
            <person name="Petersen J."/>
            <person name="Medema M.H."/>
            <person name="Surup F."/>
            <person name="Jogler C."/>
        </authorList>
    </citation>
    <scope>NUCLEOTIDE SEQUENCE [LARGE SCALE GENOMIC DNA]</scope>
    <source>
        <strain evidence="6 7">Mal15</strain>
    </source>
</reference>
<gene>
    <name evidence="6" type="ORF">Mal15_23530</name>
</gene>
<dbReference type="GO" id="GO:0004130">
    <property type="term" value="F:cytochrome-c peroxidase activity"/>
    <property type="evidence" value="ECO:0007669"/>
    <property type="project" value="TreeGrafter"/>
</dbReference>
<dbReference type="InterPro" id="IPR009056">
    <property type="entry name" value="Cyt_c-like_dom"/>
</dbReference>
<dbReference type="Gene3D" id="2.40.180.10">
    <property type="entry name" value="Catalase core domain"/>
    <property type="match status" value="1"/>
</dbReference>
<dbReference type="PANTHER" id="PTHR30600">
    <property type="entry name" value="CYTOCHROME C PEROXIDASE-RELATED"/>
    <property type="match status" value="1"/>
</dbReference>
<name>A0A5B9MAI4_9BACT</name>
<organism evidence="6 7">
    <name type="scientific">Stieleria maiorica</name>
    <dbReference type="NCBI Taxonomy" id="2795974"/>
    <lineage>
        <taxon>Bacteria</taxon>
        <taxon>Pseudomonadati</taxon>
        <taxon>Planctomycetota</taxon>
        <taxon>Planctomycetia</taxon>
        <taxon>Pirellulales</taxon>
        <taxon>Pirellulaceae</taxon>
        <taxon>Stieleria</taxon>
    </lineage>
</organism>
<accession>A0A5B9MAI4</accession>
<dbReference type="NCBIfam" id="NF040606">
    <property type="entry name" value="CytoC_perox"/>
    <property type="match status" value="1"/>
</dbReference>
<dbReference type="InterPro" id="IPR020835">
    <property type="entry name" value="Catalase_sf"/>
</dbReference>
<evidence type="ECO:0000313" key="6">
    <source>
        <dbReference type="EMBL" id="QEF98301.1"/>
    </source>
</evidence>
<evidence type="ECO:0000313" key="7">
    <source>
        <dbReference type="Proteomes" id="UP000321353"/>
    </source>
</evidence>
<keyword evidence="1 4" id="KW-0349">Heme</keyword>
<dbReference type="InterPro" id="IPR047758">
    <property type="entry name" value="CytoC_perox"/>
</dbReference>
<keyword evidence="7" id="KW-1185">Reference proteome</keyword>
<proteinExistence type="predicted"/>
<dbReference type="GO" id="GO:0046872">
    <property type="term" value="F:metal ion binding"/>
    <property type="evidence" value="ECO:0007669"/>
    <property type="project" value="UniProtKB-KW"/>
</dbReference>
<evidence type="ECO:0000256" key="2">
    <source>
        <dbReference type="ARBA" id="ARBA00022723"/>
    </source>
</evidence>
<evidence type="ECO:0000259" key="5">
    <source>
        <dbReference type="PROSITE" id="PS51007"/>
    </source>
</evidence>
<protein>
    <recommendedName>
        <fullName evidence="5">Cytochrome c domain-containing protein</fullName>
    </recommendedName>
</protein>
<keyword evidence="2 4" id="KW-0479">Metal-binding</keyword>
<dbReference type="GO" id="GO:0009055">
    <property type="term" value="F:electron transfer activity"/>
    <property type="evidence" value="ECO:0007669"/>
    <property type="project" value="InterPro"/>
</dbReference>
<dbReference type="Proteomes" id="UP000321353">
    <property type="component" value="Chromosome"/>
</dbReference>
<dbReference type="SUPFAM" id="SSF46626">
    <property type="entry name" value="Cytochrome c"/>
    <property type="match status" value="1"/>
</dbReference>
<dbReference type="SUPFAM" id="SSF56634">
    <property type="entry name" value="Heme-dependent catalase-like"/>
    <property type="match status" value="1"/>
</dbReference>
<dbReference type="InterPro" id="IPR051395">
    <property type="entry name" value="Cytochrome_c_Peroxidase/MauG"/>
</dbReference>
<dbReference type="AlphaFoldDB" id="A0A5B9MAI4"/>
<feature type="domain" description="Cytochrome c" evidence="5">
    <location>
        <begin position="353"/>
        <end position="591"/>
    </location>
</feature>
<dbReference type="KEGG" id="smam:Mal15_23530"/>
<dbReference type="RefSeq" id="WP_147867848.1">
    <property type="nucleotide sequence ID" value="NZ_CP036264.1"/>
</dbReference>
<dbReference type="PANTHER" id="PTHR30600:SF9">
    <property type="entry name" value="BLR7738 PROTEIN"/>
    <property type="match status" value="1"/>
</dbReference>
<dbReference type="InterPro" id="IPR036909">
    <property type="entry name" value="Cyt_c-like_dom_sf"/>
</dbReference>
<sequence>MRFLICCGLVVLSVLGNAQDEPIYLDQGWDAEQREEFYFTAQGSQLIPFKWFLQLERADSEELFRHNSNLSRFGFITTEPSKRNPEGLPVGFVRDGVDPVASDFMGLKSVQRSVIAKATRFEVKKAYLGAGFDEKYYPREQESWFGFTCAACHTHQIRYQGATVRIDGGSTQADVESFLRELGRALQATCEDDQKLERFAIAVGRREYDLHEFKKEVQQISSAVNQLVQRNKAKHPYGYARLDAFGAILNAVCETALSEPENHRSSDAPVSYPSLWNTPEYSYVQWNASAPSAEARNVGEVLGVFGTYTLAAGPTQFDSTVRLGNLVRLEHELIKNLKSPDWPEAVLGPLDDAKVAAGRILFRKNCESCHAVRVDGDFVRNDQGRIPVRSNTLTEIQTDSQFLKNLNPQDTILAGGLQDLLGGAIRVPRASMLGAAVREIISNRSRAEMIDVRPLQPGPQDPPHPDGVGSGYIARPLEGIWASAPYFHNGSVPNLYETLLPASERSSTFWVGNTEFDSVNVGFVTDRSEIGSEFRVCDQTGQPIVGNSNAGHEGHGANESEGFTQTFENGQWRDFSDEERYALVEYMKSLSPNETDVPKSPAFEQIPDGEQEMIKNIVDATVTQMRARYADGDRMLRSVHPKDHGCVTAKFEVHQDLPEEYRVGVFQPGAVYECYIRFSNAAVRVDHDSRRGADGNPVHGSRGMAIKLVGVHGESLLPPHGSLTQDFLMINQPVFTFANVEDYELLSTVLVENNDDPRAFFAKRFTSGTDEQKARAARTKQLVERIQANEVGENSGAFFPPPASPVDNPYFSAAPFLFGPDRVMKFRAMPVGRSNDVPNVDDPNYLRTGLIARLSKQSVEFDFGIQVRTIGQVDPATDIENASVEWKDDFVSVARITIAPQKFDSPEQRVHCEKLFFSPWHGVADHRPIGGINRLRKAVYLASGKFRNLPKEPASIPTAWSSEE</sequence>
<dbReference type="GO" id="GO:0020037">
    <property type="term" value="F:heme binding"/>
    <property type="evidence" value="ECO:0007669"/>
    <property type="project" value="InterPro"/>
</dbReference>
<dbReference type="Gene3D" id="1.10.760.10">
    <property type="entry name" value="Cytochrome c-like domain"/>
    <property type="match status" value="1"/>
</dbReference>
<evidence type="ECO:0000256" key="4">
    <source>
        <dbReference type="PROSITE-ProRule" id="PRU00433"/>
    </source>
</evidence>
<evidence type="ECO:0000256" key="1">
    <source>
        <dbReference type="ARBA" id="ARBA00022617"/>
    </source>
</evidence>
<dbReference type="CDD" id="cd08152">
    <property type="entry name" value="y4iL_like"/>
    <property type="match status" value="1"/>
</dbReference>